<dbReference type="KEGG" id="gla:GL50803_0015432"/>
<sequence>MLPEALDSPVNPFSLTGARCRLRSPSARKSPLRADMHRTDTTHFNEHSMGLTFRHAKGSATIDPDEFFAEIGVTEPKFTETGRKLMMLPKPTPVSSVLRPKRPGSTGSASSIPSTPTKNKARCISEQAQRRSTDSLKVTRAMQNVFLTEPVLEELLPEQQKSIDKRAKQEGPASTSGSKLITNLIKNSAEKLENLTNKITEYRPATPAKQETPKSPTRLQVSAYKNTLREDVRQRFSTAQALKQMAQIRADEGKIRERDRAQFEAALFNERSEKAAHERDISVLQAKLEAATHEIESLRTALSLLTRKHEVEHKRLLTLELEAQKHRDAQPLLKLLDEQFSHMPPEEVLRKIEVLESANLQTFNKVQDTTEALKTTENLLIQERLEHGSKLQKLGETVSLPIHTLEKRVSDLTVENEKLNDDLRIVLDSQERYLALSFAVAELWSQWIDPKTHNGGVAKLAGRKGEGLDPDLSKPMEVLRCIGNLLSICFPQVEASSTAFRRIATLANRAWSRILSADDTDCLLKYNIYAILEECCNRAENGHKTELYLKEIIKRLELENKRVSGELARAEQRCKQLGNLTRSTTSSRISRPSSGYR</sequence>
<accession>A8B2B1</accession>
<gene>
    <name evidence="3" type="ORF">GL50803_0015432</name>
</gene>
<organism evidence="3 4">
    <name type="scientific">Giardia intestinalis (strain ATCC 50803 / WB clone C6)</name>
    <name type="common">Giardia lamblia</name>
    <dbReference type="NCBI Taxonomy" id="184922"/>
    <lineage>
        <taxon>Eukaryota</taxon>
        <taxon>Metamonada</taxon>
        <taxon>Diplomonadida</taxon>
        <taxon>Hexamitidae</taxon>
        <taxon>Giardiinae</taxon>
        <taxon>Giardia</taxon>
    </lineage>
</organism>
<keyword evidence="4" id="KW-1185">Reference proteome</keyword>
<dbReference type="RefSeq" id="XP_001709932.1">
    <property type="nucleotide sequence ID" value="XM_001709880.1"/>
</dbReference>
<reference evidence="3 4" key="1">
    <citation type="journal article" date="2007" name="Science">
        <title>Genomic minimalism in the early diverging intestinal parasite Giardia lamblia.</title>
        <authorList>
            <person name="Morrison H.G."/>
            <person name="McArthur A.G."/>
            <person name="Gillin F.D."/>
            <person name="Aley S.B."/>
            <person name="Adam R.D."/>
            <person name="Olsen G.J."/>
            <person name="Best A.A."/>
            <person name="Cande W.Z."/>
            <person name="Chen F."/>
            <person name="Cipriano M.J."/>
            <person name="Davids B.J."/>
            <person name="Dawson S.C."/>
            <person name="Elmendorf H.G."/>
            <person name="Hehl A.B."/>
            <person name="Holder M.E."/>
            <person name="Huse S.M."/>
            <person name="Kim U.U."/>
            <person name="Lasek-Nesselquist E."/>
            <person name="Manning G."/>
            <person name="Nigam A."/>
            <person name="Nixon J.E."/>
            <person name="Palm D."/>
            <person name="Passamaneck N.E."/>
            <person name="Prabhu A."/>
            <person name="Reich C.I."/>
            <person name="Reiner D.S."/>
            <person name="Samuelson J."/>
            <person name="Svard S.G."/>
            <person name="Sogin M.L."/>
        </authorList>
    </citation>
    <scope>NUCLEOTIDE SEQUENCE [LARGE SCALE GENOMIC DNA]</scope>
    <source>
        <strain evidence="3 4">WB C6</strain>
    </source>
</reference>
<evidence type="ECO:0000313" key="3">
    <source>
        <dbReference type="EMBL" id="KAE8302943.1"/>
    </source>
</evidence>
<feature type="coiled-coil region" evidence="1">
    <location>
        <begin position="274"/>
        <end position="308"/>
    </location>
</feature>
<dbReference type="OMA" id="LEECCNR"/>
<feature type="coiled-coil region" evidence="1">
    <location>
        <begin position="553"/>
        <end position="580"/>
    </location>
</feature>
<dbReference type="AlphaFoldDB" id="A8B2B1"/>
<dbReference type="Proteomes" id="UP000001548">
    <property type="component" value="Unassembled WGS sequence"/>
</dbReference>
<proteinExistence type="predicted"/>
<evidence type="ECO:0000256" key="2">
    <source>
        <dbReference type="SAM" id="MobiDB-lite"/>
    </source>
</evidence>
<name>A8B2B1_GIAIC</name>
<dbReference type="VEuPathDB" id="GiardiaDB:GL50803_15432"/>
<comment type="caution">
    <text evidence="3">The sequence shown here is derived from an EMBL/GenBank/DDBJ whole genome shotgun (WGS) entry which is preliminary data.</text>
</comment>
<feature type="compositionally biased region" description="Polar residues" evidence="2">
    <location>
        <begin position="105"/>
        <end position="118"/>
    </location>
</feature>
<dbReference type="HOGENOM" id="CLU_457473_0_0_1"/>
<dbReference type="GeneID" id="5702856"/>
<dbReference type="EMBL" id="AACB03000003">
    <property type="protein sequence ID" value="KAE8302943.1"/>
    <property type="molecule type" value="Genomic_DNA"/>
</dbReference>
<protein>
    <submittedName>
        <fullName evidence="3">Uncharacterized protein</fullName>
    </submittedName>
</protein>
<evidence type="ECO:0000313" key="4">
    <source>
        <dbReference type="Proteomes" id="UP000001548"/>
    </source>
</evidence>
<keyword evidence="1" id="KW-0175">Coiled coil</keyword>
<feature type="region of interest" description="Disordered" evidence="2">
    <location>
        <begin position="87"/>
        <end position="135"/>
    </location>
</feature>
<evidence type="ECO:0000256" key="1">
    <source>
        <dbReference type="SAM" id="Coils"/>
    </source>
</evidence>